<protein>
    <submittedName>
        <fullName evidence="3">Thiolase family protein</fullName>
    </submittedName>
</protein>
<comment type="caution">
    <text evidence="3">The sequence shown here is derived from an EMBL/GenBank/DDBJ whole genome shotgun (WGS) entry which is preliminary data.</text>
</comment>
<dbReference type="InterPro" id="IPR002155">
    <property type="entry name" value="Thiolase"/>
</dbReference>
<dbReference type="InterPro" id="IPR020616">
    <property type="entry name" value="Thiolase_N"/>
</dbReference>
<dbReference type="GO" id="GO:0016747">
    <property type="term" value="F:acyltransferase activity, transferring groups other than amino-acyl groups"/>
    <property type="evidence" value="ECO:0007669"/>
    <property type="project" value="InterPro"/>
</dbReference>
<dbReference type="InterPro" id="IPR055140">
    <property type="entry name" value="Thiolase_C_2"/>
</dbReference>
<dbReference type="RefSeq" id="WP_112684155.1">
    <property type="nucleotide sequence ID" value="NZ_JAACYR010000041.1"/>
</dbReference>
<sequence length="384" mass="40313">MSAKNDVAIVGVGLHPFGRHGDKLALQMGVEAARAALADAGTEWAKVQTAFVGSYEVSNPDAIVGWLGLTGIPVRAVFNGCATGGTSLQMAAAAIRNGEADVAMAIGMDKHPRGAFAADPAVVGQPAWYGQTGLFLTTHFFGTKINRYMGLHGISADSLARIAAKNLHNGSITPHAWRRKPVPAEVIRDSEVVNYPLTRYMYCNPCEGAAAVVLCRGDLARSFTSTPVYVRASELRTRRHGAFEVQSPSLPLQTAPSPTVDASRAAYAAAGIGPEEVQVAQLQDTDAGSELIHMAENGFCGDGEQEQWIADGRTDIGGALPVNTDGGLIANGEPIGASGLRQIYETVLQLQGRAGDRQVPGRPRVGYTHLYGAPGASAVSILSR</sequence>
<name>A0A7K3LCK0_9MYCO</name>
<dbReference type="PANTHER" id="PTHR42870:SF1">
    <property type="entry name" value="NON-SPECIFIC LIPID-TRANSFER PROTEIN-LIKE 2"/>
    <property type="match status" value="1"/>
</dbReference>
<accession>A0A7K3LCK0</accession>
<evidence type="ECO:0000259" key="1">
    <source>
        <dbReference type="Pfam" id="PF00108"/>
    </source>
</evidence>
<dbReference type="CDD" id="cd00829">
    <property type="entry name" value="SCP-x_thiolase"/>
    <property type="match status" value="1"/>
</dbReference>
<dbReference type="EMBL" id="JAACYR010000041">
    <property type="protein sequence ID" value="NDJ90094.1"/>
    <property type="molecule type" value="Genomic_DNA"/>
</dbReference>
<dbReference type="PIRSF" id="PIRSF000429">
    <property type="entry name" value="Ac-CoA_Ac_transf"/>
    <property type="match status" value="1"/>
</dbReference>
<dbReference type="InterPro" id="IPR016039">
    <property type="entry name" value="Thiolase-like"/>
</dbReference>
<organism evidence="3 4">
    <name type="scientific">Mycolicibacter kumamotonensis</name>
    <dbReference type="NCBI Taxonomy" id="354243"/>
    <lineage>
        <taxon>Bacteria</taxon>
        <taxon>Bacillati</taxon>
        <taxon>Actinomycetota</taxon>
        <taxon>Actinomycetes</taxon>
        <taxon>Mycobacteriales</taxon>
        <taxon>Mycobacteriaceae</taxon>
        <taxon>Mycolicibacter</taxon>
    </lineage>
</organism>
<feature type="domain" description="Thiolase C-terminal" evidence="2">
    <location>
        <begin position="257"/>
        <end position="382"/>
    </location>
</feature>
<dbReference type="Proteomes" id="UP000466523">
    <property type="component" value="Unassembled WGS sequence"/>
</dbReference>
<dbReference type="AlphaFoldDB" id="A0A7K3LCK0"/>
<dbReference type="PANTHER" id="PTHR42870">
    <property type="entry name" value="ACETYL-COA C-ACETYLTRANSFERASE"/>
    <property type="match status" value="1"/>
</dbReference>
<evidence type="ECO:0000313" key="4">
    <source>
        <dbReference type="Proteomes" id="UP000466523"/>
    </source>
</evidence>
<dbReference type="SUPFAM" id="SSF53901">
    <property type="entry name" value="Thiolase-like"/>
    <property type="match status" value="2"/>
</dbReference>
<dbReference type="Pfam" id="PF22691">
    <property type="entry name" value="Thiolase_C_1"/>
    <property type="match status" value="1"/>
</dbReference>
<evidence type="ECO:0000259" key="2">
    <source>
        <dbReference type="Pfam" id="PF22691"/>
    </source>
</evidence>
<proteinExistence type="predicted"/>
<dbReference type="Gene3D" id="3.40.47.10">
    <property type="match status" value="1"/>
</dbReference>
<evidence type="ECO:0000313" key="3">
    <source>
        <dbReference type="EMBL" id="NDJ90094.1"/>
    </source>
</evidence>
<dbReference type="Pfam" id="PF00108">
    <property type="entry name" value="Thiolase_N"/>
    <property type="match status" value="1"/>
</dbReference>
<gene>
    <name evidence="3" type="ORF">GWR20_13175</name>
</gene>
<feature type="domain" description="Thiolase N-terminal" evidence="1">
    <location>
        <begin position="7"/>
        <end position="176"/>
    </location>
</feature>
<reference evidence="3 4" key="1">
    <citation type="submission" date="2020-01" db="EMBL/GenBank/DDBJ databases">
        <authorList>
            <person name="Sanchez-Estrada R."/>
            <person name="Gonzalez-Y-Merchand J.A."/>
            <person name="Rivera-Gutierrez S."/>
        </authorList>
    </citation>
    <scope>NUCLEOTIDE SEQUENCE [LARGE SCALE GENOMIC DNA]</scope>
    <source>
        <strain evidence="3 4">CST 7247</strain>
    </source>
</reference>